<dbReference type="Proteomes" id="UP000026913">
    <property type="component" value="Chromosome"/>
</dbReference>
<organism evidence="1 2">
    <name type="scientific">Pseudomonas mandelii JR-1</name>
    <dbReference type="NCBI Taxonomy" id="1147786"/>
    <lineage>
        <taxon>Bacteria</taxon>
        <taxon>Pseudomonadati</taxon>
        <taxon>Pseudomonadota</taxon>
        <taxon>Gammaproteobacteria</taxon>
        <taxon>Pseudomonadales</taxon>
        <taxon>Pseudomonadaceae</taxon>
        <taxon>Pseudomonas</taxon>
    </lineage>
</organism>
<evidence type="ECO:0000313" key="2">
    <source>
        <dbReference type="Proteomes" id="UP000026913"/>
    </source>
</evidence>
<reference evidence="1 2" key="1">
    <citation type="journal article" date="2012" name="J. Bacteriol.">
        <title>Genome sequence of cold-adapted Pseudomonas mandelii strain JR-1.</title>
        <authorList>
            <person name="Jang S.H."/>
            <person name="Kim J."/>
            <person name="Kim J."/>
            <person name="Hong S."/>
            <person name="Lee C."/>
        </authorList>
    </citation>
    <scope>NUCLEOTIDE SEQUENCE [LARGE SCALE GENOMIC DNA]</scope>
    <source>
        <strain evidence="1 2">JR-1</strain>
    </source>
</reference>
<accession>A0A024E4E8</accession>
<sequence length="42" mass="4030">MGDCSVLAGDAEVFGGDGLVSKGAMAGLVASGRRMAGNSGEK</sequence>
<gene>
    <name evidence="1" type="primary">phbB</name>
    <name evidence="1" type="ORF">OU5_0381</name>
</gene>
<protein>
    <submittedName>
        <fullName evidence="1">Acetoacetyl-CoA reductase</fullName>
    </submittedName>
</protein>
<dbReference type="EMBL" id="CP005960">
    <property type="protein sequence ID" value="AHZ67460.1"/>
    <property type="molecule type" value="Genomic_DNA"/>
</dbReference>
<dbReference type="KEGG" id="pman:OU5_0381"/>
<name>A0A024E4E8_9PSED</name>
<dbReference type="HOGENOM" id="CLU_3256567_0_0_6"/>
<dbReference type="AlphaFoldDB" id="A0A024E4E8"/>
<evidence type="ECO:0000313" key="1">
    <source>
        <dbReference type="EMBL" id="AHZ67460.1"/>
    </source>
</evidence>
<proteinExistence type="predicted"/>